<evidence type="ECO:0000313" key="2">
    <source>
        <dbReference type="Proteomes" id="UP001243375"/>
    </source>
</evidence>
<reference evidence="1" key="1">
    <citation type="submission" date="2023-04" db="EMBL/GenBank/DDBJ databases">
        <title>Draft Genome sequencing of Naganishia species isolated from polar environments using Oxford Nanopore Technology.</title>
        <authorList>
            <person name="Leo P."/>
            <person name="Venkateswaran K."/>
        </authorList>
    </citation>
    <scope>NUCLEOTIDE SEQUENCE</scope>
    <source>
        <strain evidence="1">MNA-CCFEE 5425</strain>
    </source>
</reference>
<sequence length="366" mass="39367">MPEPPELVPEWEPDVKKHIPEEATLDSRIASYARLSEPPPKLRGQILARERGVTAQLKEHDRAETRGSVSEKRGIPNSGSGTVAIESDERERLGMLRQPAVNGLLRIEKSANLNSNKGGSMMMMGDTSRKGKGKMRDQAIDMLSDLSGIAGEWAIDPSLPRLGSTASGKMAERPSLDTNGSMAYSTRTSSSATGSRNSLFPASSDLGHSLHSLNSGSTQAAMQDDPMNSSIWRKKRKRFPPNVVTDGKNDSTAPTAVFETDKGNIDVRLAVVGDGARAHAVTQGGSTMMEQYMGSKAAGGTARKGLLNARNQDMNIAPTDAGVYGTECTFGETCARVEILTRKGNVRVELVSIRLFFSQLASPTEY</sequence>
<name>A0ACC2XL69_9TREE</name>
<proteinExistence type="predicted"/>
<dbReference type="Proteomes" id="UP001243375">
    <property type="component" value="Unassembled WGS sequence"/>
</dbReference>
<comment type="caution">
    <text evidence="1">The sequence shown here is derived from an EMBL/GenBank/DDBJ whole genome shotgun (WGS) entry which is preliminary data.</text>
</comment>
<gene>
    <name evidence="1" type="ORF">QFC22_001168</name>
</gene>
<accession>A0ACC2XL69</accession>
<keyword evidence="2" id="KW-1185">Reference proteome</keyword>
<evidence type="ECO:0000313" key="1">
    <source>
        <dbReference type="EMBL" id="KAJ9124368.1"/>
    </source>
</evidence>
<dbReference type="EMBL" id="JASBWU010000002">
    <property type="protein sequence ID" value="KAJ9124368.1"/>
    <property type="molecule type" value="Genomic_DNA"/>
</dbReference>
<protein>
    <submittedName>
        <fullName evidence="1">Uncharacterized protein</fullName>
    </submittedName>
</protein>
<organism evidence="1 2">
    <name type="scientific">Naganishia vaughanmartiniae</name>
    <dbReference type="NCBI Taxonomy" id="1424756"/>
    <lineage>
        <taxon>Eukaryota</taxon>
        <taxon>Fungi</taxon>
        <taxon>Dikarya</taxon>
        <taxon>Basidiomycota</taxon>
        <taxon>Agaricomycotina</taxon>
        <taxon>Tremellomycetes</taxon>
        <taxon>Filobasidiales</taxon>
        <taxon>Filobasidiaceae</taxon>
        <taxon>Naganishia</taxon>
    </lineage>
</organism>